<dbReference type="Proteomes" id="UP001162501">
    <property type="component" value="Chromosome 16"/>
</dbReference>
<organism evidence="1 2">
    <name type="scientific">Rangifer tarandus platyrhynchus</name>
    <name type="common">Svalbard reindeer</name>
    <dbReference type="NCBI Taxonomy" id="3082113"/>
    <lineage>
        <taxon>Eukaryota</taxon>
        <taxon>Metazoa</taxon>
        <taxon>Chordata</taxon>
        <taxon>Craniata</taxon>
        <taxon>Vertebrata</taxon>
        <taxon>Euteleostomi</taxon>
        <taxon>Mammalia</taxon>
        <taxon>Eutheria</taxon>
        <taxon>Laurasiatheria</taxon>
        <taxon>Artiodactyla</taxon>
        <taxon>Ruminantia</taxon>
        <taxon>Pecora</taxon>
        <taxon>Cervidae</taxon>
        <taxon>Odocoileinae</taxon>
        <taxon>Rangifer</taxon>
    </lineage>
</organism>
<dbReference type="EMBL" id="OX596100">
    <property type="protein sequence ID" value="CAM9748967.1"/>
    <property type="molecule type" value="Genomic_DNA"/>
</dbReference>
<protein>
    <submittedName>
        <fullName evidence="1">Uncharacterized protein</fullName>
    </submittedName>
</protein>
<accession>A0AC59YJ77</accession>
<reference evidence="1" key="1">
    <citation type="submission" date="2023-05" db="EMBL/GenBank/DDBJ databases">
        <authorList>
            <consortium name="ELIXIR-Norway"/>
        </authorList>
    </citation>
    <scope>NUCLEOTIDE SEQUENCE</scope>
</reference>
<proteinExistence type="predicted"/>
<evidence type="ECO:0000313" key="2">
    <source>
        <dbReference type="Proteomes" id="UP001162501"/>
    </source>
</evidence>
<name>A0AC59YJ77_RANTA</name>
<gene>
    <name evidence="1" type="ORF">MRATA1EN22A_LOCUS6918</name>
</gene>
<reference evidence="1" key="2">
    <citation type="submission" date="2025-03" db="EMBL/GenBank/DDBJ databases">
        <authorList>
            <consortium name="ELIXIR-Norway"/>
            <consortium name="Elixir Norway"/>
        </authorList>
    </citation>
    <scope>NUCLEOTIDE SEQUENCE</scope>
</reference>
<sequence length="113" mass="12721">MTNSEEFFTSQHSCYLLWEASVQFSSVAHRVQHFATPWTAACHASLSITNSQSLRKLMSIESVMPANHLIVCHPLLLPPSIIPSIGVFSNESVLRTRWPKDWSFSFSISPSRS</sequence>
<evidence type="ECO:0000313" key="1">
    <source>
        <dbReference type="EMBL" id="CAM9748967.1"/>
    </source>
</evidence>